<evidence type="ECO:0000313" key="2">
    <source>
        <dbReference type="Proteomes" id="UP000019804"/>
    </source>
</evidence>
<proteinExistence type="predicted"/>
<dbReference type="HOGENOM" id="CLU_042697_1_0_1"/>
<organism evidence="1 2">
    <name type="scientific">Aspergillus ruber (strain CBS 135680)</name>
    <dbReference type="NCBI Taxonomy" id="1388766"/>
    <lineage>
        <taxon>Eukaryota</taxon>
        <taxon>Fungi</taxon>
        <taxon>Dikarya</taxon>
        <taxon>Ascomycota</taxon>
        <taxon>Pezizomycotina</taxon>
        <taxon>Eurotiomycetes</taxon>
        <taxon>Eurotiomycetidae</taxon>
        <taxon>Eurotiales</taxon>
        <taxon>Aspergillaceae</taxon>
        <taxon>Aspergillus</taxon>
        <taxon>Aspergillus subgen. Aspergillus</taxon>
    </lineage>
</organism>
<gene>
    <name evidence="1" type="ORF">EURHEDRAFT_518729</name>
</gene>
<reference evidence="2" key="1">
    <citation type="journal article" date="2014" name="Nat. Commun.">
        <title>Genomic adaptations of the halophilic Dead Sea filamentous fungus Eurotium rubrum.</title>
        <authorList>
            <person name="Kis-Papo T."/>
            <person name="Weig A.R."/>
            <person name="Riley R."/>
            <person name="Persoh D."/>
            <person name="Salamov A."/>
            <person name="Sun H."/>
            <person name="Lipzen A."/>
            <person name="Wasser S.P."/>
            <person name="Rambold G."/>
            <person name="Grigoriev I.V."/>
            <person name="Nevo E."/>
        </authorList>
    </citation>
    <scope>NUCLEOTIDE SEQUENCE [LARGE SCALE GENOMIC DNA]</scope>
    <source>
        <strain evidence="2">CBS 135680</strain>
    </source>
</reference>
<dbReference type="EMBL" id="KK088450">
    <property type="protein sequence ID" value="EYE90962.1"/>
    <property type="molecule type" value="Genomic_DNA"/>
</dbReference>
<dbReference type="RefSeq" id="XP_040634652.1">
    <property type="nucleotide sequence ID" value="XM_040786712.1"/>
</dbReference>
<dbReference type="OrthoDB" id="1928087at2759"/>
<dbReference type="GeneID" id="63701836"/>
<keyword evidence="2" id="KW-1185">Reference proteome</keyword>
<evidence type="ECO:0000313" key="1">
    <source>
        <dbReference type="EMBL" id="EYE90962.1"/>
    </source>
</evidence>
<sequence length="426" mass="49046">MVLSYPNTKSIQVCLPPVVGKWFRYCHSQARTSSPGEEVTFQKMKQLQEGKNKSGDWEEVSFPTPPHSDLDYVYTVDLDTAFITVSTWTKTDGIIPSIFRAKLADVHEASDLSLDSLLQKANLKIDIGTPTPLNEPQFRLFTDFIFQWRFYINDHTLWQYTSTLLNTFVIAILRLAAWDLGITHEGFDSRIELPINFRSVPGWKRPETDIFWLHGFLVVCDTLNAHSSVTATILRAKAFLNDYGIMRKKFRLILISLRHVELSEVLPLVINNSAEQCSPGFRALTHVLSSSCWKGPLAHRERWGVNIIPEIFDMMLKVLRPRDILSFCQSSLAVERWYYSSVTQFGDYRVQHFDSSVPYCGYLDRMESAVCCSHVMPGNIRRKRRGPGCRIRVAGHPKILGLRLSLPTHLRLERQFLEILISHHRY</sequence>
<accession>A0A017S1Y6</accession>
<name>A0A017S1Y6_ASPRC</name>
<dbReference type="Proteomes" id="UP000019804">
    <property type="component" value="Unassembled WGS sequence"/>
</dbReference>
<protein>
    <submittedName>
        <fullName evidence="1">Uncharacterized protein</fullName>
    </submittedName>
</protein>
<dbReference type="AlphaFoldDB" id="A0A017S1Y6"/>